<evidence type="ECO:0000313" key="7">
    <source>
        <dbReference type="EMBL" id="SDQ44833.1"/>
    </source>
</evidence>
<evidence type="ECO:0000256" key="5">
    <source>
        <dbReference type="HAMAP-Rule" id="MF_01962"/>
    </source>
</evidence>
<gene>
    <name evidence="7" type="ORF">SAMN04489718_1798</name>
</gene>
<dbReference type="PANTHER" id="PTHR43114">
    <property type="entry name" value="ADENINE DEAMINASE"/>
    <property type="match status" value="1"/>
</dbReference>
<feature type="binding site" evidence="5">
    <location>
        <position position="17"/>
    </location>
    <ligand>
        <name>Zn(2+)</name>
        <dbReference type="ChEBI" id="CHEBI:29105"/>
        <note>catalytic</note>
    </ligand>
</feature>
<dbReference type="InterPro" id="IPR032466">
    <property type="entry name" value="Metal_Hydrolase"/>
</dbReference>
<dbReference type="InterPro" id="IPR001365">
    <property type="entry name" value="A_deaminase_dom"/>
</dbReference>
<protein>
    <recommendedName>
        <fullName evidence="5">Adenine deaminase</fullName>
        <shortName evidence="5">ADE</shortName>
        <ecNumber evidence="5">3.5.4.2</ecNumber>
    </recommendedName>
    <alternativeName>
        <fullName evidence="5">Adenine aminohydrolase</fullName>
        <shortName evidence="5">AAH</shortName>
    </alternativeName>
</protein>
<dbReference type="InterPro" id="IPR028892">
    <property type="entry name" value="ADE"/>
</dbReference>
<feature type="binding site" evidence="5">
    <location>
        <position position="197"/>
    </location>
    <ligand>
        <name>Zn(2+)</name>
        <dbReference type="ChEBI" id="CHEBI:29105"/>
        <note>catalytic</note>
    </ligand>
</feature>
<dbReference type="GO" id="GO:0043103">
    <property type="term" value="P:hypoxanthine salvage"/>
    <property type="evidence" value="ECO:0007669"/>
    <property type="project" value="UniProtKB-UniRule"/>
</dbReference>
<comment type="function">
    <text evidence="5">Catalyzes the hydrolytic deamination of adenine to hypoxanthine. Plays an important role in the purine salvage pathway and in nitrogen catabolism.</text>
</comment>
<organism evidence="7 8">
    <name type="scientific">Actinopolyspora saharensis</name>
    <dbReference type="NCBI Taxonomy" id="995062"/>
    <lineage>
        <taxon>Bacteria</taxon>
        <taxon>Bacillati</taxon>
        <taxon>Actinomycetota</taxon>
        <taxon>Actinomycetes</taxon>
        <taxon>Actinopolysporales</taxon>
        <taxon>Actinopolysporaceae</taxon>
        <taxon>Actinopolyspora</taxon>
    </lineage>
</organism>
<feature type="active site" description="Proton donor" evidence="5">
    <location>
        <position position="200"/>
    </location>
</feature>
<evidence type="ECO:0000259" key="6">
    <source>
        <dbReference type="Pfam" id="PF00962"/>
    </source>
</evidence>
<evidence type="ECO:0000256" key="4">
    <source>
        <dbReference type="ARBA" id="ARBA00023080"/>
    </source>
</evidence>
<dbReference type="Gene3D" id="3.20.20.140">
    <property type="entry name" value="Metal-dependent hydrolases"/>
    <property type="match status" value="1"/>
</dbReference>
<keyword evidence="4 5" id="KW-0546">Nucleotide metabolism</keyword>
<feature type="domain" description="Adenosine deaminase" evidence="6">
    <location>
        <begin position="12"/>
        <end position="331"/>
    </location>
</feature>
<accession>A0A1H1AYW3</accession>
<feature type="binding site" evidence="5">
    <location>
        <position position="19"/>
    </location>
    <ligand>
        <name>Zn(2+)</name>
        <dbReference type="ChEBI" id="CHEBI:29105"/>
        <note>catalytic</note>
    </ligand>
</feature>
<dbReference type="PANTHER" id="PTHR43114:SF6">
    <property type="entry name" value="ADENINE DEAMINASE"/>
    <property type="match status" value="1"/>
</dbReference>
<dbReference type="EMBL" id="FNKO01000001">
    <property type="protein sequence ID" value="SDQ44833.1"/>
    <property type="molecule type" value="Genomic_DNA"/>
</dbReference>
<dbReference type="STRING" id="995062.SAMN04489718_1798"/>
<sequence>MAPETPTTSTLPKAELHVHIEGALEPELTFDRARRNGITLPYTDVEDLRGRYDFSNLQSFLDLYYTGMNVLRRAEDFTALADDYLARAAHQGVRHAEIFFDPQAHTTRGVSLETALDGLEASLSSSRERFGVSTGLIACFLRDRGPAEAERMLDELLEHSHRITGVGLDSAELGYPPADFANVFARAREAGLHLVAHAGEEGPAEYVWQALDVLGVERIDHGIRSVDDEELVRRIARDRVPLTVCPLSNVRLRCVNTLPEHCLPRLVDAGVRTTINSDDPSYFGGHVGDNFAAIERELGFGARDLREFALNSVEAAFLPEPERDRLRGQIQAG</sequence>
<dbReference type="HAMAP" id="MF_01962">
    <property type="entry name" value="Adenine_deaminase"/>
    <property type="match status" value="1"/>
</dbReference>
<dbReference type="GO" id="GO:0006146">
    <property type="term" value="P:adenine catabolic process"/>
    <property type="evidence" value="ECO:0007669"/>
    <property type="project" value="UniProtKB-UniRule"/>
</dbReference>
<feature type="binding site" evidence="5">
    <location>
        <position position="278"/>
    </location>
    <ligand>
        <name>Zn(2+)</name>
        <dbReference type="ChEBI" id="CHEBI:29105"/>
        <note>catalytic</note>
    </ligand>
</feature>
<dbReference type="AlphaFoldDB" id="A0A1H1AYW3"/>
<comment type="cofactor">
    <cofactor evidence="5">
        <name>Zn(2+)</name>
        <dbReference type="ChEBI" id="CHEBI:29105"/>
    </cofactor>
    <text evidence="5">Binds 1 zinc ion per subunit.</text>
</comment>
<keyword evidence="8" id="KW-1185">Reference proteome</keyword>
<comment type="catalytic activity">
    <reaction evidence="5">
        <text>adenine + H2O + H(+) = hypoxanthine + NH4(+)</text>
        <dbReference type="Rhea" id="RHEA:23688"/>
        <dbReference type="ChEBI" id="CHEBI:15377"/>
        <dbReference type="ChEBI" id="CHEBI:15378"/>
        <dbReference type="ChEBI" id="CHEBI:16708"/>
        <dbReference type="ChEBI" id="CHEBI:17368"/>
        <dbReference type="ChEBI" id="CHEBI:28938"/>
        <dbReference type="EC" id="3.5.4.2"/>
    </reaction>
</comment>
<dbReference type="EC" id="3.5.4.2" evidence="5"/>
<keyword evidence="3 5" id="KW-0862">Zinc</keyword>
<dbReference type="GO" id="GO:0000034">
    <property type="term" value="F:adenine deaminase activity"/>
    <property type="evidence" value="ECO:0007669"/>
    <property type="project" value="UniProtKB-UniRule"/>
</dbReference>
<dbReference type="InterPro" id="IPR006330">
    <property type="entry name" value="Ado/ade_deaminase"/>
</dbReference>
<keyword evidence="2 5" id="KW-0378">Hydrolase</keyword>
<dbReference type="GO" id="GO:0005829">
    <property type="term" value="C:cytosol"/>
    <property type="evidence" value="ECO:0007669"/>
    <property type="project" value="TreeGrafter"/>
</dbReference>
<feature type="binding site" evidence="5">
    <location>
        <position position="279"/>
    </location>
    <ligand>
        <name>substrate</name>
    </ligand>
</feature>
<dbReference type="NCBIfam" id="TIGR01430">
    <property type="entry name" value="aden_deam"/>
    <property type="match status" value="1"/>
</dbReference>
<dbReference type="RefSeq" id="WP_175455025.1">
    <property type="nucleotide sequence ID" value="NZ_FNKO01000001.1"/>
</dbReference>
<dbReference type="Pfam" id="PF00962">
    <property type="entry name" value="A_deaminase"/>
    <property type="match status" value="1"/>
</dbReference>
<dbReference type="GO" id="GO:0009117">
    <property type="term" value="P:nucleotide metabolic process"/>
    <property type="evidence" value="ECO:0007669"/>
    <property type="project" value="UniProtKB-KW"/>
</dbReference>
<dbReference type="NCBIfam" id="NF006850">
    <property type="entry name" value="PRK09358.1-6"/>
    <property type="match status" value="1"/>
</dbReference>
<reference evidence="8" key="1">
    <citation type="submission" date="2016-10" db="EMBL/GenBank/DDBJ databases">
        <authorList>
            <person name="Varghese N."/>
            <person name="Submissions S."/>
        </authorList>
    </citation>
    <scope>NUCLEOTIDE SEQUENCE [LARGE SCALE GENOMIC DNA]</scope>
    <source>
        <strain evidence="8">DSM 45459</strain>
    </source>
</reference>
<dbReference type="SUPFAM" id="SSF51556">
    <property type="entry name" value="Metallo-dependent hydrolases"/>
    <property type="match status" value="1"/>
</dbReference>
<dbReference type="GO" id="GO:0008270">
    <property type="term" value="F:zinc ion binding"/>
    <property type="evidence" value="ECO:0007669"/>
    <property type="project" value="UniProtKB-UniRule"/>
</dbReference>
<comment type="similarity">
    <text evidence="5">Belongs to the metallo-dependent hydrolases superfamily. Adenosine and AMP deaminases family. Adenine deaminase type 2 subfamily.</text>
</comment>
<keyword evidence="1 5" id="KW-0479">Metal-binding</keyword>
<dbReference type="CDD" id="cd01320">
    <property type="entry name" value="ADA"/>
    <property type="match status" value="1"/>
</dbReference>
<feature type="site" description="Important for catalytic activity" evidence="5">
    <location>
        <position position="221"/>
    </location>
</feature>
<evidence type="ECO:0000256" key="1">
    <source>
        <dbReference type="ARBA" id="ARBA00022723"/>
    </source>
</evidence>
<name>A0A1H1AYW3_9ACTN</name>
<evidence type="ECO:0000256" key="2">
    <source>
        <dbReference type="ARBA" id="ARBA00022801"/>
    </source>
</evidence>
<proteinExistence type="inferred from homology"/>
<evidence type="ECO:0000313" key="8">
    <source>
        <dbReference type="Proteomes" id="UP000199301"/>
    </source>
</evidence>
<evidence type="ECO:0000256" key="3">
    <source>
        <dbReference type="ARBA" id="ARBA00022833"/>
    </source>
</evidence>
<dbReference type="Proteomes" id="UP000199301">
    <property type="component" value="Unassembled WGS sequence"/>
</dbReference>